<keyword evidence="1" id="KW-0472">Membrane</keyword>
<evidence type="ECO:0008006" key="4">
    <source>
        <dbReference type="Google" id="ProtNLM"/>
    </source>
</evidence>
<proteinExistence type="predicted"/>
<comment type="caution">
    <text evidence="2">The sequence shown here is derived from an EMBL/GenBank/DDBJ whole genome shotgun (WGS) entry which is preliminary data.</text>
</comment>
<sequence length="125" mass="13566">MRYLKKAAYYLGNACWKTLGGGLSALVWLALSALFAASLVGFPLSLTTLKNAYVCLKPFGSRITLVLGKNALLGLVWTLTAGWAFALFEIIRACAFLALPAGAFFAPQWLKLIRLALFPFSCESN</sequence>
<evidence type="ECO:0000313" key="3">
    <source>
        <dbReference type="Proteomes" id="UP000824145"/>
    </source>
</evidence>
<feature type="transmembrane region" description="Helical" evidence="1">
    <location>
        <begin position="26"/>
        <end position="47"/>
    </location>
</feature>
<protein>
    <recommendedName>
        <fullName evidence="4">YccF family protein</fullName>
    </recommendedName>
</protein>
<dbReference type="EMBL" id="DVNJ01000008">
    <property type="protein sequence ID" value="HIU62531.1"/>
    <property type="molecule type" value="Genomic_DNA"/>
</dbReference>
<feature type="transmembrane region" description="Helical" evidence="1">
    <location>
        <begin position="83"/>
        <end position="106"/>
    </location>
</feature>
<dbReference type="Proteomes" id="UP000824145">
    <property type="component" value="Unassembled WGS sequence"/>
</dbReference>
<dbReference type="AlphaFoldDB" id="A0A9D1MLK7"/>
<reference evidence="2" key="2">
    <citation type="journal article" date="2021" name="PeerJ">
        <title>Extensive microbial diversity within the chicken gut microbiome revealed by metagenomics and culture.</title>
        <authorList>
            <person name="Gilroy R."/>
            <person name="Ravi A."/>
            <person name="Getino M."/>
            <person name="Pursley I."/>
            <person name="Horton D.L."/>
            <person name="Alikhan N.F."/>
            <person name="Baker D."/>
            <person name="Gharbi K."/>
            <person name="Hall N."/>
            <person name="Watson M."/>
            <person name="Adriaenssens E.M."/>
            <person name="Foster-Nyarko E."/>
            <person name="Jarju S."/>
            <person name="Secka A."/>
            <person name="Antonio M."/>
            <person name="Oren A."/>
            <person name="Chaudhuri R.R."/>
            <person name="La Ragione R."/>
            <person name="Hildebrand F."/>
            <person name="Pallen M.J."/>
        </authorList>
    </citation>
    <scope>NUCLEOTIDE SEQUENCE</scope>
    <source>
        <strain evidence="2">9366</strain>
    </source>
</reference>
<evidence type="ECO:0000313" key="2">
    <source>
        <dbReference type="EMBL" id="HIU62531.1"/>
    </source>
</evidence>
<organism evidence="2 3">
    <name type="scientific">Candidatus Caccalectryoclostridium excrementigallinarum</name>
    <dbReference type="NCBI Taxonomy" id="2840710"/>
    <lineage>
        <taxon>Bacteria</taxon>
        <taxon>Bacillati</taxon>
        <taxon>Bacillota</taxon>
        <taxon>Clostridia</taxon>
        <taxon>Christensenellales</taxon>
        <taxon>Christensenellaceae</taxon>
        <taxon>Christensenellaceae incertae sedis</taxon>
        <taxon>Candidatus Caccalectryoclostridium</taxon>
    </lineage>
</organism>
<reference evidence="2" key="1">
    <citation type="submission" date="2020-10" db="EMBL/GenBank/DDBJ databases">
        <authorList>
            <person name="Gilroy R."/>
        </authorList>
    </citation>
    <scope>NUCLEOTIDE SEQUENCE</scope>
    <source>
        <strain evidence="2">9366</strain>
    </source>
</reference>
<keyword evidence="1" id="KW-1133">Transmembrane helix</keyword>
<name>A0A9D1MLK7_9FIRM</name>
<evidence type="ECO:0000256" key="1">
    <source>
        <dbReference type="SAM" id="Phobius"/>
    </source>
</evidence>
<feature type="transmembrane region" description="Helical" evidence="1">
    <location>
        <begin position="59"/>
        <end position="77"/>
    </location>
</feature>
<accession>A0A9D1MLK7</accession>
<gene>
    <name evidence="2" type="ORF">IAB07_02015</name>
</gene>
<keyword evidence="1" id="KW-0812">Transmembrane</keyword>